<evidence type="ECO:0000256" key="3">
    <source>
        <dbReference type="RuleBase" id="RU003345"/>
    </source>
</evidence>
<dbReference type="InterPro" id="IPR029510">
    <property type="entry name" value="Ald_DH_CS_GLU"/>
</dbReference>
<gene>
    <name evidence="5" type="ORF">GCM10007368_37710</name>
</gene>
<name>A0ABQ2BAM5_9MICO</name>
<dbReference type="InterPro" id="IPR016162">
    <property type="entry name" value="Ald_DH_N"/>
</dbReference>
<comment type="caution">
    <text evidence="5">The sequence shown here is derived from an EMBL/GenBank/DDBJ whole genome shotgun (WGS) entry which is preliminary data.</text>
</comment>
<reference evidence="6" key="1">
    <citation type="journal article" date="2019" name="Int. J. Syst. Evol. Microbiol.">
        <title>The Global Catalogue of Microorganisms (GCM) 10K type strain sequencing project: providing services to taxonomists for standard genome sequencing and annotation.</title>
        <authorList>
            <consortium name="The Broad Institute Genomics Platform"/>
            <consortium name="The Broad Institute Genome Sequencing Center for Infectious Disease"/>
            <person name="Wu L."/>
            <person name="Ma J."/>
        </authorList>
    </citation>
    <scope>NUCLEOTIDE SEQUENCE [LARGE SCALE GENOMIC DNA]</scope>
    <source>
        <strain evidence="6">CCM 8653</strain>
    </source>
</reference>
<dbReference type="Gene3D" id="3.40.309.10">
    <property type="entry name" value="Aldehyde Dehydrogenase, Chain A, domain 2"/>
    <property type="match status" value="1"/>
</dbReference>
<evidence type="ECO:0000256" key="2">
    <source>
        <dbReference type="PROSITE-ProRule" id="PRU10007"/>
    </source>
</evidence>
<evidence type="ECO:0000259" key="4">
    <source>
        <dbReference type="Pfam" id="PF00171"/>
    </source>
</evidence>
<keyword evidence="1 3" id="KW-0560">Oxidoreductase</keyword>
<dbReference type="InterPro" id="IPR016161">
    <property type="entry name" value="Ald_DH/histidinol_DH"/>
</dbReference>
<dbReference type="PANTHER" id="PTHR43353">
    <property type="entry name" value="SUCCINATE-SEMIALDEHYDE DEHYDROGENASE, MITOCHONDRIAL"/>
    <property type="match status" value="1"/>
</dbReference>
<dbReference type="PROSITE" id="PS00070">
    <property type="entry name" value="ALDEHYDE_DEHYDR_CYS"/>
    <property type="match status" value="1"/>
</dbReference>
<evidence type="ECO:0000313" key="6">
    <source>
        <dbReference type="Proteomes" id="UP000632535"/>
    </source>
</evidence>
<organism evidence="5 6">
    <name type="scientific">Isoptericola cucumis</name>
    <dbReference type="NCBI Taxonomy" id="1776856"/>
    <lineage>
        <taxon>Bacteria</taxon>
        <taxon>Bacillati</taxon>
        <taxon>Actinomycetota</taxon>
        <taxon>Actinomycetes</taxon>
        <taxon>Micrococcales</taxon>
        <taxon>Promicromonosporaceae</taxon>
        <taxon>Isoptericola</taxon>
    </lineage>
</organism>
<dbReference type="SUPFAM" id="SSF53720">
    <property type="entry name" value="ALDH-like"/>
    <property type="match status" value="1"/>
</dbReference>
<dbReference type="Pfam" id="PF00171">
    <property type="entry name" value="Aldedh"/>
    <property type="match status" value="1"/>
</dbReference>
<dbReference type="Proteomes" id="UP000632535">
    <property type="component" value="Unassembled WGS sequence"/>
</dbReference>
<dbReference type="InterPro" id="IPR050740">
    <property type="entry name" value="Aldehyde_DH_Superfamily"/>
</dbReference>
<dbReference type="EMBL" id="BMDG01000016">
    <property type="protein sequence ID" value="GGI11742.1"/>
    <property type="molecule type" value="Genomic_DNA"/>
</dbReference>
<dbReference type="InterPro" id="IPR016163">
    <property type="entry name" value="Ald_DH_C"/>
</dbReference>
<feature type="active site" evidence="2">
    <location>
        <position position="257"/>
    </location>
</feature>
<dbReference type="PROSITE" id="PS00687">
    <property type="entry name" value="ALDEHYDE_DEHYDR_GLU"/>
    <property type="match status" value="1"/>
</dbReference>
<evidence type="ECO:0000313" key="5">
    <source>
        <dbReference type="EMBL" id="GGI11742.1"/>
    </source>
</evidence>
<accession>A0ABQ2BAM5</accession>
<dbReference type="PANTHER" id="PTHR43353:SF5">
    <property type="entry name" value="SUCCINATE-SEMIALDEHYDE DEHYDROGENASE, MITOCHONDRIAL"/>
    <property type="match status" value="1"/>
</dbReference>
<keyword evidence="6" id="KW-1185">Reference proteome</keyword>
<evidence type="ECO:0000256" key="1">
    <source>
        <dbReference type="ARBA" id="ARBA00023002"/>
    </source>
</evidence>
<proteinExistence type="inferred from homology"/>
<dbReference type="Gene3D" id="3.40.605.10">
    <property type="entry name" value="Aldehyde Dehydrogenase, Chain A, domain 1"/>
    <property type="match status" value="1"/>
</dbReference>
<dbReference type="InterPro" id="IPR016160">
    <property type="entry name" value="Ald_DH_CS_CYS"/>
</dbReference>
<feature type="domain" description="Aldehyde dehydrogenase" evidence="4">
    <location>
        <begin position="21"/>
        <end position="482"/>
    </location>
</feature>
<dbReference type="InterPro" id="IPR015590">
    <property type="entry name" value="Aldehyde_DH_dom"/>
</dbReference>
<protein>
    <submittedName>
        <fullName evidence="5">Aldehyde dehydrogenase</fullName>
    </submittedName>
</protein>
<sequence length="488" mass="51389">MNPMDFKVAPDHLLNHVGGRWVPSGAGGTRPNVNPADITDVVGDFTESVAADVTAAVDAAEAARPAWDAIGPIERAKVLTRAGRLLEERAEDLARAITREQGKRLSEARGEVTRALTILEFTAGEARRLNGETTPAEEPRTVAMTFRRPIGVVGLITPWNFPVAIPIWKVAPALLSGCTAVLKPSPLTPLTSALLVQAFVDAGVPGGVLNLVQGDREAGETLVDDPRVAGISFTGSLPVGTAINRAGAGRLMRTQLELGGKNALIVLADADLDAAVDAVVHGAFGQSGQRCSATSRVVVDRAVHDELVARLVARVDAMTIGPGDDPAADIGPVVNDERYRACLDAVARATADGARVVAGGGAAELDTPGWYVRPTVLDDVAWDAEIAQEEVFGPVLSVVTCDGYDDAMRIANSVRYGMSGTIFTQDPALIFQALQDFEAGMLHVNRPGVGAYSHLPHMGAKASQLGAPECSPAVWNFYTDLRSACIRY</sequence>
<comment type="similarity">
    <text evidence="3">Belongs to the aldehyde dehydrogenase family.</text>
</comment>